<evidence type="ECO:0000256" key="2">
    <source>
        <dbReference type="SAM" id="MobiDB-lite"/>
    </source>
</evidence>
<dbReference type="PANTHER" id="PTHR33701">
    <property type="entry name" value="TRANSMEMBRANE PROTEIN"/>
    <property type="match status" value="1"/>
</dbReference>
<proteinExistence type="predicted"/>
<feature type="region of interest" description="Disordered" evidence="2">
    <location>
        <begin position="480"/>
        <end position="533"/>
    </location>
</feature>
<gene>
    <name evidence="3" type="ORF">CSSPTR1EN2_LOCUS8129</name>
</gene>
<sequence>MILDTSDSSVTTVMEDRDFWRSLSALRKLSMRRSSSSNEMRIREGGGAAAGHAVASGSPSTTPRNVTPLTPLTPLRWKSASTRKDAELVIEPGEIKTREVDQQLSRLGTKLDAGAGDDHGVVEPHDVHQLVIQLGYEEVYRKPAAKLQPSEMQQPITSGLGALTAQPKPIDDISLNKENLGAQQIGSSGDSSGGQERKPSSSPGDDVMTMTIEFLRARLLSERAASKAAKHEADQLSKKVLELEHELEEIVEQRQKAEKDAEKAISNLRNAGQGWLINLKVFVEIADFSHSLCDKESPIWVSAEEEKELGQDAKVRESSNRCMTVADAVDFWSLPKKKLESLDCLTHNRESRAAIEHRLTKLWNQFSEEMTAHFAEERKKGDQGHVFAEFMSWMCQMPAVLQEILPTTVLRTVLVENTQRANNNKHPTGETAQEMNAKMDAELGKTVPQLGALHEEYEAQESVQKEWEQKYHVPQQKLEERGRRMGTHHSSLLDSDCSRERQEVDGPPMHHEGLMTRRSSAEDVRERSQQRELHRDINMTEMLNSSSTNGVYVHMMRRDLSSPPPPPPPPQAQPQLSLGYGPGYDAPPLPPPNDFSSVAQMPSSIHDISSASRTSVSDVLQALQRLKLNIQAGSFPENLAPEADIHGMKENRFGEDPSVFPRSRYEVEAAPPVQFLQQGPAALLMQERLSQTWHHQSRNQRSNYLQQQEGANSRAPRVLESLDSPSSSSVGMSFNNNYPYSHTLVDEYHNNIILGGSSLYHHYSGNHVHSKQDMISVANSNDHDNYTDKLNIGKGIQFFFS</sequence>
<feature type="compositionally biased region" description="Low complexity" evidence="2">
    <location>
        <begin position="721"/>
        <end position="731"/>
    </location>
</feature>
<evidence type="ECO:0000256" key="1">
    <source>
        <dbReference type="SAM" id="Coils"/>
    </source>
</evidence>
<reference evidence="3" key="1">
    <citation type="submission" date="2024-02" db="EMBL/GenBank/DDBJ databases">
        <authorList>
            <consortium name="ELIXIR-Norway"/>
            <consortium name="Elixir Norway"/>
        </authorList>
    </citation>
    <scope>NUCLEOTIDE SEQUENCE</scope>
</reference>
<feature type="region of interest" description="Disordered" evidence="2">
    <location>
        <begin position="557"/>
        <end position="591"/>
    </location>
</feature>
<feature type="region of interest" description="Disordered" evidence="2">
    <location>
        <begin position="693"/>
        <end position="731"/>
    </location>
</feature>
<keyword evidence="1" id="KW-0175">Coiled coil</keyword>
<feature type="compositionally biased region" description="Basic and acidic residues" evidence="2">
    <location>
        <begin position="496"/>
        <end position="533"/>
    </location>
</feature>
<feature type="compositionally biased region" description="Polar residues" evidence="2">
    <location>
        <begin position="58"/>
        <end position="70"/>
    </location>
</feature>
<dbReference type="PANTHER" id="PTHR33701:SF2">
    <property type="entry name" value="TRANSMEMBRANE PROTEIN"/>
    <property type="match status" value="1"/>
</dbReference>
<feature type="compositionally biased region" description="Pro residues" evidence="2">
    <location>
        <begin position="562"/>
        <end position="572"/>
    </location>
</feature>
<dbReference type="Proteomes" id="UP001497512">
    <property type="component" value="Chromosome 15"/>
</dbReference>
<feature type="region of interest" description="Disordered" evidence="2">
    <location>
        <begin position="182"/>
        <end position="208"/>
    </location>
</feature>
<feature type="coiled-coil region" evidence="1">
    <location>
        <begin position="226"/>
        <end position="271"/>
    </location>
</feature>
<name>A0ABP0TW18_9BRYO</name>
<feature type="compositionally biased region" description="Polar residues" evidence="2">
    <location>
        <begin position="693"/>
        <end position="711"/>
    </location>
</feature>
<evidence type="ECO:0000313" key="4">
    <source>
        <dbReference type="Proteomes" id="UP001497512"/>
    </source>
</evidence>
<feature type="compositionally biased region" description="Low complexity" evidence="2">
    <location>
        <begin position="573"/>
        <end position="584"/>
    </location>
</feature>
<organism evidence="3 4">
    <name type="scientific">Sphagnum troendelagicum</name>
    <dbReference type="NCBI Taxonomy" id="128251"/>
    <lineage>
        <taxon>Eukaryota</taxon>
        <taxon>Viridiplantae</taxon>
        <taxon>Streptophyta</taxon>
        <taxon>Embryophyta</taxon>
        <taxon>Bryophyta</taxon>
        <taxon>Sphagnophytina</taxon>
        <taxon>Sphagnopsida</taxon>
        <taxon>Sphagnales</taxon>
        <taxon>Sphagnaceae</taxon>
        <taxon>Sphagnum</taxon>
    </lineage>
</organism>
<evidence type="ECO:0000313" key="3">
    <source>
        <dbReference type="EMBL" id="CAK9205999.1"/>
    </source>
</evidence>
<accession>A0ABP0TW18</accession>
<protein>
    <submittedName>
        <fullName evidence="3">Uncharacterized protein</fullName>
    </submittedName>
</protein>
<keyword evidence="4" id="KW-1185">Reference proteome</keyword>
<feature type="region of interest" description="Disordered" evidence="2">
    <location>
        <begin position="30"/>
        <end position="72"/>
    </location>
</feature>
<dbReference type="EMBL" id="OZ019907">
    <property type="protein sequence ID" value="CAK9205999.1"/>
    <property type="molecule type" value="Genomic_DNA"/>
</dbReference>